<evidence type="ECO:0000313" key="3">
    <source>
        <dbReference type="Proteomes" id="UP000783287"/>
    </source>
</evidence>
<dbReference type="PANTHER" id="PTHR36851:SF1">
    <property type="entry name" value="GLYCO_TRANS_2-LIKE DOMAIN-CONTAINING PROTEIN"/>
    <property type="match status" value="1"/>
</dbReference>
<dbReference type="Gene3D" id="3.90.550.10">
    <property type="entry name" value="Spore Coat Polysaccharide Biosynthesis Protein SpsA, Chain A"/>
    <property type="match status" value="1"/>
</dbReference>
<protein>
    <recommendedName>
        <fullName evidence="4">Glycosyltransferase 2-like domain-containing protein</fullName>
    </recommendedName>
</protein>
<feature type="transmembrane region" description="Helical" evidence="1">
    <location>
        <begin position="526"/>
        <end position="544"/>
    </location>
</feature>
<feature type="transmembrane region" description="Helical" evidence="1">
    <location>
        <begin position="49"/>
        <end position="67"/>
    </location>
</feature>
<sequence length="564" mass="65771">MANNKSTSDKFFEKIPPAFSWFLILFPFWGGFFVPQITAYIVIVFNVYFLYRSASFLVFFLIGYRQLRKSESIDWLNRLMEIDNIDKAINDIKQKMSAIESAVYTPQKDRKNRKTPPRFLQRIAFILERRKAKAFLNEEIERLEKIKSNGTNFDWKELHHVVMIPHWKEPMNVLRDTLENIKNSNYPTKKISIMLGAEARDPEGIEKSKQLQRDFSQHFENVWINSHELTENEIIGKSSNMASAGKTVKAEIEKLGWDMKKTIITSCDADSLLPQDYFANVSYFYVTLKDSTYKYFNSAIMFYANIWKLPFYARVKNSMSSIYNVSKLARQDKFVPFSTYSVSFWMIDQIGYWTPWVTPEDYHLFFKGLFHFPDKVSAVPVFQTIMSDAAEGDTHVDTIKNTYFQERRWSWGVSDDGWLIKQTIKLLLAGKLTIRAAYKVAHVLFDHIIGITMTIVIVIGGNIPLLINQQFAGTVLGDNLPRVSSYMIRLTVYFLIALIMIDSFLLRPKNPDAKKDTVIRKLFRALEWFVLPYAGFLLVILPGIEAHTRLLFGKYLEYYLTKKK</sequence>
<name>A0A955L4Q7_9BACT</name>
<dbReference type="PANTHER" id="PTHR36851">
    <property type="entry name" value="UNNAMED PRODUCT"/>
    <property type="match status" value="1"/>
</dbReference>
<gene>
    <name evidence="2" type="ORF">KC909_00465</name>
</gene>
<reference evidence="2" key="1">
    <citation type="submission" date="2020-04" db="EMBL/GenBank/DDBJ databases">
        <authorList>
            <person name="Zhang T."/>
        </authorList>
    </citation>
    <scope>NUCLEOTIDE SEQUENCE</scope>
    <source>
        <strain evidence="2">HKST-UBA14</strain>
    </source>
</reference>
<evidence type="ECO:0000313" key="2">
    <source>
        <dbReference type="EMBL" id="MCA9382817.1"/>
    </source>
</evidence>
<evidence type="ECO:0008006" key="4">
    <source>
        <dbReference type="Google" id="ProtNLM"/>
    </source>
</evidence>
<reference evidence="2" key="2">
    <citation type="journal article" date="2021" name="Microbiome">
        <title>Successional dynamics and alternative stable states in a saline activated sludge microbial community over 9 years.</title>
        <authorList>
            <person name="Wang Y."/>
            <person name="Ye J."/>
            <person name="Ju F."/>
            <person name="Liu L."/>
            <person name="Boyd J.A."/>
            <person name="Deng Y."/>
            <person name="Parks D.H."/>
            <person name="Jiang X."/>
            <person name="Yin X."/>
            <person name="Woodcroft B.J."/>
            <person name="Tyson G.W."/>
            <person name="Hugenholtz P."/>
            <person name="Polz M.F."/>
            <person name="Zhang T."/>
        </authorList>
    </citation>
    <scope>NUCLEOTIDE SEQUENCE</scope>
    <source>
        <strain evidence="2">HKST-UBA14</strain>
    </source>
</reference>
<feature type="transmembrane region" description="Helical" evidence="1">
    <location>
        <begin position="444"/>
        <end position="467"/>
    </location>
</feature>
<keyword evidence="1" id="KW-0472">Membrane</keyword>
<evidence type="ECO:0000256" key="1">
    <source>
        <dbReference type="SAM" id="Phobius"/>
    </source>
</evidence>
<feature type="transmembrane region" description="Helical" evidence="1">
    <location>
        <begin position="487"/>
        <end position="506"/>
    </location>
</feature>
<dbReference type="AlphaFoldDB" id="A0A955L4Q7"/>
<proteinExistence type="predicted"/>
<organism evidence="2 3">
    <name type="scientific">Candidatus Dojkabacteria bacterium</name>
    <dbReference type="NCBI Taxonomy" id="2099670"/>
    <lineage>
        <taxon>Bacteria</taxon>
        <taxon>Candidatus Dojkabacteria</taxon>
    </lineage>
</organism>
<keyword evidence="1" id="KW-0812">Transmembrane</keyword>
<feature type="transmembrane region" description="Helical" evidence="1">
    <location>
        <begin position="21"/>
        <end position="43"/>
    </location>
</feature>
<keyword evidence="1" id="KW-1133">Transmembrane helix</keyword>
<accession>A0A955L4Q7</accession>
<dbReference type="EMBL" id="JAGQLK010000006">
    <property type="protein sequence ID" value="MCA9382817.1"/>
    <property type="molecule type" value="Genomic_DNA"/>
</dbReference>
<dbReference type="Proteomes" id="UP000783287">
    <property type="component" value="Unassembled WGS sequence"/>
</dbReference>
<comment type="caution">
    <text evidence="2">The sequence shown here is derived from an EMBL/GenBank/DDBJ whole genome shotgun (WGS) entry which is preliminary data.</text>
</comment>
<dbReference type="SUPFAM" id="SSF53448">
    <property type="entry name" value="Nucleotide-diphospho-sugar transferases"/>
    <property type="match status" value="1"/>
</dbReference>
<dbReference type="InterPro" id="IPR029044">
    <property type="entry name" value="Nucleotide-diphossugar_trans"/>
</dbReference>